<protein>
    <submittedName>
        <fullName evidence="1">Uncharacterized protein</fullName>
    </submittedName>
</protein>
<dbReference type="STRING" id="246195.DNO_1242"/>
<evidence type="ECO:0000313" key="2">
    <source>
        <dbReference type="Proteomes" id="UP000000248"/>
    </source>
</evidence>
<organism evidence="1 2">
    <name type="scientific">Dichelobacter nodosus (strain VCS1703A)</name>
    <dbReference type="NCBI Taxonomy" id="246195"/>
    <lineage>
        <taxon>Bacteria</taxon>
        <taxon>Pseudomonadati</taxon>
        <taxon>Pseudomonadota</taxon>
        <taxon>Gammaproteobacteria</taxon>
        <taxon>Cardiobacteriales</taxon>
        <taxon>Cardiobacteriaceae</taxon>
        <taxon>Dichelobacter</taxon>
    </lineage>
</organism>
<dbReference type="AlphaFoldDB" id="A5EXB9"/>
<name>A5EXB9_DICNV</name>
<sequence>MGSLGTARVRNKTLNRFFEMENMRMMSVRQATAAAIAGIDLMVLGSII</sequence>
<proteinExistence type="predicted"/>
<evidence type="ECO:0000313" key="1">
    <source>
        <dbReference type="EMBL" id="ABQ13826.1"/>
    </source>
</evidence>
<accession>A5EXB9</accession>
<dbReference type="KEGG" id="dno:DNO_1242"/>
<dbReference type="HOGENOM" id="CLU_3152146_0_0_6"/>
<reference evidence="1 2" key="1">
    <citation type="journal article" date="2007" name="Nat. Biotechnol.">
        <title>Genome sequence and identification of candidate vaccine antigens from the animal pathogen Dichelobacter nodosus.</title>
        <authorList>
            <person name="Myers G.S."/>
            <person name="Parker D."/>
            <person name="Al-Hasani K."/>
            <person name="Kennan R.M."/>
            <person name="Seemann T."/>
            <person name="Ren Q."/>
            <person name="Badger J.H."/>
            <person name="Selengut J.D."/>
            <person name="Deboy R.T."/>
            <person name="Tettelin H."/>
            <person name="Boyce J.D."/>
            <person name="McCarl V.P."/>
            <person name="Han X."/>
            <person name="Nelson W.C."/>
            <person name="Madupu R."/>
            <person name="Mohamoud Y."/>
            <person name="Holley T."/>
            <person name="Fedorova N."/>
            <person name="Khouri H."/>
            <person name="Bottomley S.P."/>
            <person name="Whittington R.J."/>
            <person name="Adler B."/>
            <person name="Songer J.G."/>
            <person name="Rood J.I."/>
            <person name="Paulsen I.T."/>
        </authorList>
    </citation>
    <scope>NUCLEOTIDE SEQUENCE [LARGE SCALE GENOMIC DNA]</scope>
    <source>
        <strain evidence="1 2">VCS1703A</strain>
    </source>
</reference>
<keyword evidence="2" id="KW-1185">Reference proteome</keyword>
<dbReference type="Proteomes" id="UP000000248">
    <property type="component" value="Chromosome"/>
</dbReference>
<gene>
    <name evidence="1" type="ordered locus">DNO_1242</name>
</gene>
<dbReference type="EMBL" id="CP000513">
    <property type="protein sequence ID" value="ABQ13826.1"/>
    <property type="molecule type" value="Genomic_DNA"/>
</dbReference>